<dbReference type="EnsemblPlants" id="OGLUM01G33420.5">
    <property type="protein sequence ID" value="OGLUM01G33420.5"/>
    <property type="gene ID" value="OGLUM01G33420"/>
</dbReference>
<proteinExistence type="predicted"/>
<sequence length="168" mass="17741">MVIRCATTIVVLPDMILSRASCTTCSDCASRALVASSSSSIAGFRIIALAIAIRCFCPPDSCNPCSPQSIDFLSSTSNTEATAFAPLARSDVMLPASAINFPVLTKTKNVLKTSPAEISPDCANFPPYQKSRAHDKNERQGDSPVVIPATHDFFLALFSGSSCVCSKS</sequence>
<reference evidence="1" key="1">
    <citation type="submission" date="2013-08" db="EMBL/GenBank/DDBJ databases">
        <title>Oryza genome evolution.</title>
        <authorList>
            <person name="Wing R.A."/>
            <person name="Panaud O."/>
            <person name="Oliveira A.C."/>
        </authorList>
    </citation>
    <scope>NUCLEOTIDE SEQUENCE</scope>
</reference>
<reference evidence="1" key="2">
    <citation type="submission" date="2015-04" db="UniProtKB">
        <authorList>
            <consortium name="EnsemblPlants"/>
        </authorList>
    </citation>
    <scope>IDENTIFICATION</scope>
</reference>
<dbReference type="AlphaFoldDB" id="A0A0D9YED4"/>
<dbReference type="AntiFam" id="ANF00062">
    <property type="entry name" value="Shadow ORF (opposite ABC transporter protein)"/>
</dbReference>
<organism evidence="1">
    <name type="scientific">Oryza glumipatula</name>
    <dbReference type="NCBI Taxonomy" id="40148"/>
    <lineage>
        <taxon>Eukaryota</taxon>
        <taxon>Viridiplantae</taxon>
        <taxon>Streptophyta</taxon>
        <taxon>Embryophyta</taxon>
        <taxon>Tracheophyta</taxon>
        <taxon>Spermatophyta</taxon>
        <taxon>Magnoliopsida</taxon>
        <taxon>Liliopsida</taxon>
        <taxon>Poales</taxon>
        <taxon>Poaceae</taxon>
        <taxon>BOP clade</taxon>
        <taxon>Oryzoideae</taxon>
        <taxon>Oryzeae</taxon>
        <taxon>Oryzinae</taxon>
        <taxon>Oryza</taxon>
    </lineage>
</organism>
<keyword evidence="2" id="KW-1185">Reference proteome</keyword>
<accession>A0A0D9YED4</accession>
<reference evidence="1" key="3">
    <citation type="submission" date="2018-05" db="EMBL/GenBank/DDBJ databases">
        <title>OgluRS3 (Oryza glumaepatula Reference Sequence Version 3).</title>
        <authorList>
            <person name="Zhang J."/>
            <person name="Kudrna D."/>
            <person name="Lee S."/>
            <person name="Talag J."/>
            <person name="Welchert J."/>
            <person name="Wing R.A."/>
        </authorList>
    </citation>
    <scope>NUCLEOTIDE SEQUENCE [LARGE SCALE GENOMIC DNA]</scope>
</reference>
<evidence type="ECO:0000313" key="2">
    <source>
        <dbReference type="Proteomes" id="UP000026961"/>
    </source>
</evidence>
<dbReference type="HOGENOM" id="CLU_1589018_0_0_1"/>
<dbReference type="Gramene" id="OGLUM01G33420.5">
    <property type="protein sequence ID" value="OGLUM01G33420.5"/>
    <property type="gene ID" value="OGLUM01G33420"/>
</dbReference>
<dbReference type="Proteomes" id="UP000026961">
    <property type="component" value="Chromosome 1"/>
</dbReference>
<evidence type="ECO:0000313" key="1">
    <source>
        <dbReference type="EnsemblPlants" id="OGLUM01G33420.5"/>
    </source>
</evidence>
<name>A0A0D9YED4_9ORYZ</name>
<protein>
    <submittedName>
        <fullName evidence="1">Uncharacterized protein</fullName>
    </submittedName>
</protein>